<evidence type="ECO:0000313" key="3">
    <source>
        <dbReference type="Proteomes" id="UP000006764"/>
    </source>
</evidence>
<dbReference type="RefSeq" id="WP_008735561.1">
    <property type="nucleotide sequence ID" value="NZ_CP004387.1"/>
</dbReference>
<dbReference type="SUPFAM" id="SSF69593">
    <property type="entry name" value="Glycerol-3-phosphate (1)-acyltransferase"/>
    <property type="match status" value="1"/>
</dbReference>
<dbReference type="Proteomes" id="UP000006764">
    <property type="component" value="Chromosome"/>
</dbReference>
<dbReference type="AlphaFoldDB" id="A0A0B4XPW2"/>
<protein>
    <submittedName>
        <fullName evidence="2">Acyltransferase</fullName>
    </submittedName>
</protein>
<accession>A0A0B4XPW2</accession>
<keyword evidence="3" id="KW-1185">Reference proteome</keyword>
<keyword evidence="2" id="KW-0012">Acyltransferase</keyword>
<dbReference type="EMBL" id="CP004387">
    <property type="protein sequence ID" value="AJD48302.1"/>
    <property type="molecule type" value="Genomic_DNA"/>
</dbReference>
<feature type="domain" description="Phospholipid/glycerol acyltransferase" evidence="1">
    <location>
        <begin position="46"/>
        <end position="163"/>
    </location>
</feature>
<keyword evidence="2" id="KW-0808">Transferase</keyword>
<dbReference type="SMART" id="SM00563">
    <property type="entry name" value="PlsC"/>
    <property type="match status" value="1"/>
</dbReference>
<dbReference type="PANTHER" id="PTHR22753:SF14">
    <property type="entry name" value="MONOACYLGLYCEROL_DIACYLGLYCEROL O-ACYLTRANSFERASE"/>
    <property type="match status" value="1"/>
</dbReference>
<evidence type="ECO:0000259" key="1">
    <source>
        <dbReference type="SMART" id="SM00563"/>
    </source>
</evidence>
<dbReference type="PANTHER" id="PTHR22753">
    <property type="entry name" value="TRANSMEMBRANE PROTEIN 68"/>
    <property type="match status" value="1"/>
</dbReference>
<reference evidence="2 3" key="1">
    <citation type="journal article" date="2012" name="J. Bacteriol.">
        <title>Genome sequence of an alkane-degrading bacterium, Alcanivorax pacificus type strain W11-5, isolated from deep sea sediment.</title>
        <authorList>
            <person name="Lai Q."/>
            <person name="Shao Z."/>
        </authorList>
    </citation>
    <scope>NUCLEOTIDE SEQUENCE [LARGE SCALE GENOMIC DNA]</scope>
    <source>
        <strain evidence="2 3">W11-5</strain>
    </source>
</reference>
<dbReference type="Pfam" id="PF01553">
    <property type="entry name" value="Acyltransferase"/>
    <property type="match status" value="1"/>
</dbReference>
<evidence type="ECO:0000313" key="2">
    <source>
        <dbReference type="EMBL" id="AJD48302.1"/>
    </source>
</evidence>
<dbReference type="KEGG" id="apac:S7S_09450"/>
<dbReference type="HOGENOM" id="CLU_015395_0_0_6"/>
<dbReference type="CDD" id="cd07987">
    <property type="entry name" value="LPLAT_MGAT-like"/>
    <property type="match status" value="1"/>
</dbReference>
<dbReference type="STRING" id="391936.S7S_09450"/>
<proteinExistence type="predicted"/>
<sequence>MSRQAASLTDFRPPSLRLLQSVLAFQRWYFAPTLSGEEHVNPARPALFVGNHAMYGIVDSPLFVSELYRRTGVFPRSLGDHFHFVTPGWGRLLEHFGAVPGTPENCRALMDQGQHILVFPGGAREVAKRRDEINRLVWKKRTGFARMAIAHGYDIIPFASVGCDESWRILYDGHDFRASRLGRWLLSRDAVAKKLRDGDLFMPLAKGIGPTLMPRPEPFHFRIGAPISTSALQGQEQDPAVQWQVREQVADSINGMIAALEQARAAERPSLSRWRRWLLRDQ</sequence>
<name>A0A0B4XPW2_9GAMM</name>
<organism evidence="2 3">
    <name type="scientific">Isoalcanivorax pacificus W11-5</name>
    <dbReference type="NCBI Taxonomy" id="391936"/>
    <lineage>
        <taxon>Bacteria</taxon>
        <taxon>Pseudomonadati</taxon>
        <taxon>Pseudomonadota</taxon>
        <taxon>Gammaproteobacteria</taxon>
        <taxon>Oceanospirillales</taxon>
        <taxon>Alcanivoracaceae</taxon>
        <taxon>Isoalcanivorax</taxon>
    </lineage>
</organism>
<dbReference type="InterPro" id="IPR002123">
    <property type="entry name" value="Plipid/glycerol_acylTrfase"/>
</dbReference>
<dbReference type="GO" id="GO:0016746">
    <property type="term" value="F:acyltransferase activity"/>
    <property type="evidence" value="ECO:0007669"/>
    <property type="project" value="UniProtKB-KW"/>
</dbReference>
<dbReference type="GO" id="GO:0016020">
    <property type="term" value="C:membrane"/>
    <property type="evidence" value="ECO:0007669"/>
    <property type="project" value="TreeGrafter"/>
</dbReference>
<gene>
    <name evidence="2" type="ORF">S7S_09450</name>
</gene>
<dbReference type="OrthoDB" id="5496738at2"/>